<dbReference type="PANTHER" id="PTHR16011:SF0">
    <property type="entry name" value="INTRAFLAGELLAR TRANSPORT PROTEIN 57 HOMOLOG"/>
    <property type="match status" value="1"/>
</dbReference>
<evidence type="ECO:0000256" key="4">
    <source>
        <dbReference type="ARBA" id="ARBA00023273"/>
    </source>
</evidence>
<dbReference type="EMBL" id="VTPC01090880">
    <property type="protein sequence ID" value="KAF2880993.1"/>
    <property type="molecule type" value="Genomic_DNA"/>
</dbReference>
<proteinExistence type="inferred from homology"/>
<evidence type="ECO:0000256" key="3">
    <source>
        <dbReference type="ARBA" id="ARBA00023069"/>
    </source>
</evidence>
<protein>
    <recommendedName>
        <fullName evidence="8">Intraflagellar transport protein 57 homolog</fullName>
    </recommendedName>
</protein>
<evidence type="ECO:0008006" key="8">
    <source>
        <dbReference type="Google" id="ProtNLM"/>
    </source>
</evidence>
<evidence type="ECO:0000256" key="1">
    <source>
        <dbReference type="ARBA" id="ARBA00004138"/>
    </source>
</evidence>
<dbReference type="GO" id="GO:0005815">
    <property type="term" value="C:microtubule organizing center"/>
    <property type="evidence" value="ECO:0007669"/>
    <property type="project" value="TreeGrafter"/>
</dbReference>
<comment type="subcellular location">
    <subcellularLocation>
        <location evidence="1">Cell projection</location>
        <location evidence="1">Cilium</location>
    </subcellularLocation>
</comment>
<keyword evidence="4" id="KW-0966">Cell projection</keyword>
<accession>A0A8K0G067</accession>
<gene>
    <name evidence="6" type="ORF">ILUMI_25209</name>
</gene>
<dbReference type="Pfam" id="PF10498">
    <property type="entry name" value="IFT57"/>
    <property type="match status" value="1"/>
</dbReference>
<comment type="similarity">
    <text evidence="2">Belongs to the IFT57 family.</text>
</comment>
<evidence type="ECO:0000313" key="6">
    <source>
        <dbReference type="EMBL" id="KAF2880993.1"/>
    </source>
</evidence>
<dbReference type="GO" id="GO:0042073">
    <property type="term" value="P:intraciliary transport"/>
    <property type="evidence" value="ECO:0007669"/>
    <property type="project" value="TreeGrafter"/>
</dbReference>
<dbReference type="GO" id="GO:1905515">
    <property type="term" value="P:non-motile cilium assembly"/>
    <property type="evidence" value="ECO:0007669"/>
    <property type="project" value="TreeGrafter"/>
</dbReference>
<evidence type="ECO:0000256" key="2">
    <source>
        <dbReference type="ARBA" id="ARBA00009415"/>
    </source>
</evidence>
<evidence type="ECO:0000256" key="5">
    <source>
        <dbReference type="SAM" id="Coils"/>
    </source>
</evidence>
<comment type="caution">
    <text evidence="6">The sequence shown here is derived from an EMBL/GenBank/DDBJ whole genome shotgun (WGS) entry which is preliminary data.</text>
</comment>
<feature type="coiled-coil region" evidence="5">
    <location>
        <begin position="287"/>
        <end position="335"/>
    </location>
</feature>
<dbReference type="GO" id="GO:0005929">
    <property type="term" value="C:cilium"/>
    <property type="evidence" value="ECO:0007669"/>
    <property type="project" value="UniProtKB-SubCell"/>
</dbReference>
<evidence type="ECO:0000313" key="7">
    <source>
        <dbReference type="Proteomes" id="UP000801492"/>
    </source>
</evidence>
<reference evidence="6" key="1">
    <citation type="submission" date="2019-08" db="EMBL/GenBank/DDBJ databases">
        <title>The genome of the North American firefly Photinus pyralis.</title>
        <authorList>
            <consortium name="Photinus pyralis genome working group"/>
            <person name="Fallon T.R."/>
            <person name="Sander Lower S.E."/>
            <person name="Weng J.-K."/>
        </authorList>
    </citation>
    <scope>NUCLEOTIDE SEQUENCE</scope>
    <source>
        <strain evidence="6">TRF0915ILg1</strain>
        <tissue evidence="6">Whole body</tissue>
    </source>
</reference>
<keyword evidence="5" id="KW-0175">Coiled coil</keyword>
<dbReference type="AlphaFoldDB" id="A0A8K0G067"/>
<organism evidence="6 7">
    <name type="scientific">Ignelater luminosus</name>
    <name type="common">Cucubano</name>
    <name type="synonym">Pyrophorus luminosus</name>
    <dbReference type="NCBI Taxonomy" id="2038154"/>
    <lineage>
        <taxon>Eukaryota</taxon>
        <taxon>Metazoa</taxon>
        <taxon>Ecdysozoa</taxon>
        <taxon>Arthropoda</taxon>
        <taxon>Hexapoda</taxon>
        <taxon>Insecta</taxon>
        <taxon>Pterygota</taxon>
        <taxon>Neoptera</taxon>
        <taxon>Endopterygota</taxon>
        <taxon>Coleoptera</taxon>
        <taxon>Polyphaga</taxon>
        <taxon>Elateriformia</taxon>
        <taxon>Elateroidea</taxon>
        <taxon>Elateridae</taxon>
        <taxon>Agrypninae</taxon>
        <taxon>Pyrophorini</taxon>
        <taxon>Ignelater</taxon>
    </lineage>
</organism>
<dbReference type="GO" id="GO:0005794">
    <property type="term" value="C:Golgi apparatus"/>
    <property type="evidence" value="ECO:0007669"/>
    <property type="project" value="TreeGrafter"/>
</dbReference>
<sequence>MYRSESKISTDKEEENTYLAYASMEDLLEKLKILNYESEFISSLKMKPIHKYYFMAAKNPGEQFFLFSSLAAWLIRKSGKSIEPPQEYDDPNTTIANILDVLRENGVAVDFPPNKLKQGVGEHVVFVLDHLADHALENSNFIWGRAQPPKEREEEAEVIEDESEINLDRVEEEMLAAYSDDSEEENIFHIGDLNSNKTFQKQELEVTGNVDLEAWKLELERVLPQLKVTIKSDSRDWRSHLEQMKTHRSNIDQSLTMTKTNLDKLHNEITVTLEKIANRERYLNKELEHVLDEYRLLQDQLSKVKETYKNISGGVTERTRQLASLTDKMETIKQQMEERGSSMTDGTPLVNIKKAIAKIKTEITEMDVRIAVLDCVLLQSKIREKNMLEQDLYQTTKIF</sequence>
<name>A0A8K0G067_IGNLU</name>
<dbReference type="OrthoDB" id="423881at2759"/>
<dbReference type="Proteomes" id="UP000801492">
    <property type="component" value="Unassembled WGS sequence"/>
</dbReference>
<keyword evidence="3" id="KW-0969">Cilium</keyword>
<keyword evidence="7" id="KW-1185">Reference proteome</keyword>
<dbReference type="GO" id="GO:0030992">
    <property type="term" value="C:intraciliary transport particle B"/>
    <property type="evidence" value="ECO:0007669"/>
    <property type="project" value="TreeGrafter"/>
</dbReference>
<dbReference type="InterPro" id="IPR019530">
    <property type="entry name" value="Intra-flagellar_transport_57"/>
</dbReference>
<dbReference type="PANTHER" id="PTHR16011">
    <property type="entry name" value="IFT57/HIPPI"/>
    <property type="match status" value="1"/>
</dbReference>